<protein>
    <submittedName>
        <fullName evidence="1">Uncharacterized protein</fullName>
    </submittedName>
</protein>
<dbReference type="OrthoDB" id="62952at2759"/>
<organism evidence="1 2">
    <name type="scientific">Paraphoma chrysanthemicola</name>
    <dbReference type="NCBI Taxonomy" id="798071"/>
    <lineage>
        <taxon>Eukaryota</taxon>
        <taxon>Fungi</taxon>
        <taxon>Dikarya</taxon>
        <taxon>Ascomycota</taxon>
        <taxon>Pezizomycotina</taxon>
        <taxon>Dothideomycetes</taxon>
        <taxon>Pleosporomycetidae</taxon>
        <taxon>Pleosporales</taxon>
        <taxon>Pleosporineae</taxon>
        <taxon>Phaeosphaeriaceae</taxon>
        <taxon>Paraphoma</taxon>
    </lineage>
</organism>
<comment type="caution">
    <text evidence="1">The sequence shown here is derived from an EMBL/GenBank/DDBJ whole genome shotgun (WGS) entry which is preliminary data.</text>
</comment>
<dbReference type="InterPro" id="IPR038883">
    <property type="entry name" value="AN11006-like"/>
</dbReference>
<dbReference type="PANTHER" id="PTHR42085:SF2">
    <property type="entry name" value="F-BOX DOMAIN-CONTAINING PROTEIN"/>
    <property type="match status" value="1"/>
</dbReference>
<dbReference type="EMBL" id="JAGMVJ010000008">
    <property type="protein sequence ID" value="KAH7087996.1"/>
    <property type="molecule type" value="Genomic_DNA"/>
</dbReference>
<gene>
    <name evidence="1" type="ORF">FB567DRAFT_559773</name>
</gene>
<sequence>MLQVPPVWYVCKDLACPCNLDKCLQCEELMMALRRNPQRGCQEGIPSITAVETLPNTGGAPGFKNNLPRLLAKVPVKRHANKARKRKAIRVSQHNPPRSIDQPFPFFQLPRELRDQIYTNLVAHHNESDQSVIAATTILQDRKKRLAKQAQRDRLNKKRAFSGKPPMLARPNNGEPLVHLNLLQASHKLHSEATDCLYTNNTFAITLNKIPSTTFETPYGWALPQIKKLQLEIQLKDAAHMNGYVDWTVFFSTFTALHFLRIIPTFHPKYYDWASPELDNWSTTHYVHKAFFRELLAAVPAHIDVRFGPSSVAKSDAHLQGKVVSNGFLRDMLRDLGAQRNQRMAIDSL</sequence>
<reference evidence="1" key="1">
    <citation type="journal article" date="2021" name="Nat. Commun.">
        <title>Genetic determinants of endophytism in the Arabidopsis root mycobiome.</title>
        <authorList>
            <person name="Mesny F."/>
            <person name="Miyauchi S."/>
            <person name="Thiergart T."/>
            <person name="Pickel B."/>
            <person name="Atanasova L."/>
            <person name="Karlsson M."/>
            <person name="Huettel B."/>
            <person name="Barry K.W."/>
            <person name="Haridas S."/>
            <person name="Chen C."/>
            <person name="Bauer D."/>
            <person name="Andreopoulos W."/>
            <person name="Pangilinan J."/>
            <person name="LaButti K."/>
            <person name="Riley R."/>
            <person name="Lipzen A."/>
            <person name="Clum A."/>
            <person name="Drula E."/>
            <person name="Henrissat B."/>
            <person name="Kohler A."/>
            <person name="Grigoriev I.V."/>
            <person name="Martin F.M."/>
            <person name="Hacquard S."/>
        </authorList>
    </citation>
    <scope>NUCLEOTIDE SEQUENCE</scope>
    <source>
        <strain evidence="1">MPI-SDFR-AT-0120</strain>
    </source>
</reference>
<dbReference type="AlphaFoldDB" id="A0A8K0R7N6"/>
<keyword evidence="2" id="KW-1185">Reference proteome</keyword>
<proteinExistence type="predicted"/>
<accession>A0A8K0R7N6</accession>
<evidence type="ECO:0000313" key="1">
    <source>
        <dbReference type="EMBL" id="KAH7087996.1"/>
    </source>
</evidence>
<dbReference type="PANTHER" id="PTHR42085">
    <property type="entry name" value="F-BOX DOMAIN-CONTAINING PROTEIN"/>
    <property type="match status" value="1"/>
</dbReference>
<dbReference type="Proteomes" id="UP000813461">
    <property type="component" value="Unassembled WGS sequence"/>
</dbReference>
<name>A0A8K0R7N6_9PLEO</name>
<evidence type="ECO:0000313" key="2">
    <source>
        <dbReference type="Proteomes" id="UP000813461"/>
    </source>
</evidence>